<protein>
    <recommendedName>
        <fullName evidence="1">F-box domain-containing protein</fullName>
    </recommendedName>
</protein>
<gene>
    <name evidence="2" type="ORF">RDB_LOCUS116479</name>
</gene>
<evidence type="ECO:0000313" key="2">
    <source>
        <dbReference type="EMBL" id="CAE6479752.1"/>
    </source>
</evidence>
<evidence type="ECO:0000259" key="1">
    <source>
        <dbReference type="PROSITE" id="PS50181"/>
    </source>
</evidence>
<sequence length="157" mass="17686">IKHTHFHSLPLESKLGLFTSIHSSKLDMAGLLGLPPECIILVLLSLPPQEIARCKLVSRALWTVVNGSPILQYLLELDSLGFVAPRIVSKNLSLEEKIQMLRKSRRKIVVDAYDTIPVPLDWQGHNVLYFGCDFVLSRGVLALKSQKKHRNTFTIFS</sequence>
<feature type="domain" description="F-box" evidence="1">
    <location>
        <begin position="28"/>
        <end position="74"/>
    </location>
</feature>
<dbReference type="CDD" id="cd09917">
    <property type="entry name" value="F-box_SF"/>
    <property type="match status" value="1"/>
</dbReference>
<dbReference type="AlphaFoldDB" id="A0A8H3H217"/>
<comment type="caution">
    <text evidence="2">The sequence shown here is derived from an EMBL/GenBank/DDBJ whole genome shotgun (WGS) entry which is preliminary data.</text>
</comment>
<dbReference type="PROSITE" id="PS50181">
    <property type="entry name" value="FBOX"/>
    <property type="match status" value="1"/>
</dbReference>
<accession>A0A8H3H217</accession>
<reference evidence="2" key="1">
    <citation type="submission" date="2021-01" db="EMBL/GenBank/DDBJ databases">
        <authorList>
            <person name="Kaushik A."/>
        </authorList>
    </citation>
    <scope>NUCLEOTIDE SEQUENCE</scope>
    <source>
        <strain evidence="2">AG2-2IIIB</strain>
    </source>
</reference>
<dbReference type="Proteomes" id="UP000663843">
    <property type="component" value="Unassembled WGS sequence"/>
</dbReference>
<evidence type="ECO:0000313" key="3">
    <source>
        <dbReference type="Proteomes" id="UP000663843"/>
    </source>
</evidence>
<dbReference type="Pfam" id="PF00646">
    <property type="entry name" value="F-box"/>
    <property type="match status" value="1"/>
</dbReference>
<feature type="non-terminal residue" evidence="2">
    <location>
        <position position="1"/>
    </location>
</feature>
<proteinExistence type="predicted"/>
<dbReference type="SMART" id="SM00256">
    <property type="entry name" value="FBOX"/>
    <property type="match status" value="1"/>
</dbReference>
<dbReference type="SUPFAM" id="SSF81383">
    <property type="entry name" value="F-box domain"/>
    <property type="match status" value="1"/>
</dbReference>
<dbReference type="EMBL" id="CAJMWT010003837">
    <property type="protein sequence ID" value="CAE6479752.1"/>
    <property type="molecule type" value="Genomic_DNA"/>
</dbReference>
<name>A0A8H3H217_9AGAM</name>
<dbReference type="InterPro" id="IPR036047">
    <property type="entry name" value="F-box-like_dom_sf"/>
</dbReference>
<organism evidence="2 3">
    <name type="scientific">Rhizoctonia solani</name>
    <dbReference type="NCBI Taxonomy" id="456999"/>
    <lineage>
        <taxon>Eukaryota</taxon>
        <taxon>Fungi</taxon>
        <taxon>Dikarya</taxon>
        <taxon>Basidiomycota</taxon>
        <taxon>Agaricomycotina</taxon>
        <taxon>Agaricomycetes</taxon>
        <taxon>Cantharellales</taxon>
        <taxon>Ceratobasidiaceae</taxon>
        <taxon>Rhizoctonia</taxon>
    </lineage>
</organism>
<dbReference type="InterPro" id="IPR001810">
    <property type="entry name" value="F-box_dom"/>
</dbReference>